<dbReference type="AlphaFoldDB" id="A0A4U0GLP5"/>
<dbReference type="EMBL" id="SUKA01000014">
    <property type="protein sequence ID" value="TJY59710.1"/>
    <property type="molecule type" value="Genomic_DNA"/>
</dbReference>
<sequence>MKFFVLPLFALAVGTANAAHSQIKVVGDGSVGLGIENPVHPLHINMSRFQLNYSYNAPLYVTVASSDPRICSNSKIVFYNTSQTGHIPKQASAFITMSDVVYLESENRTDSK</sequence>
<gene>
    <name evidence="2" type="ORF">FAZ19_23510</name>
</gene>
<keyword evidence="1" id="KW-0732">Signal</keyword>
<dbReference type="OrthoDB" id="839742at2"/>
<accession>A0A4U0GLP5</accession>
<organism evidence="2 3">
    <name type="scientific">Sphingobacterium alkalisoli</name>
    <dbReference type="NCBI Taxonomy" id="1874115"/>
    <lineage>
        <taxon>Bacteria</taxon>
        <taxon>Pseudomonadati</taxon>
        <taxon>Bacteroidota</taxon>
        <taxon>Sphingobacteriia</taxon>
        <taxon>Sphingobacteriales</taxon>
        <taxon>Sphingobacteriaceae</taxon>
        <taxon>Sphingobacterium</taxon>
    </lineage>
</organism>
<evidence type="ECO:0000313" key="2">
    <source>
        <dbReference type="EMBL" id="TJY59710.1"/>
    </source>
</evidence>
<keyword evidence="3" id="KW-1185">Reference proteome</keyword>
<evidence type="ECO:0000256" key="1">
    <source>
        <dbReference type="SAM" id="SignalP"/>
    </source>
</evidence>
<feature type="chain" id="PRO_5020920655" evidence="1">
    <location>
        <begin position="19"/>
        <end position="112"/>
    </location>
</feature>
<dbReference type="Proteomes" id="UP000309872">
    <property type="component" value="Unassembled WGS sequence"/>
</dbReference>
<protein>
    <submittedName>
        <fullName evidence="2">Uncharacterized protein</fullName>
    </submittedName>
</protein>
<proteinExistence type="predicted"/>
<feature type="signal peptide" evidence="1">
    <location>
        <begin position="1"/>
        <end position="18"/>
    </location>
</feature>
<name>A0A4U0GLP5_9SPHI</name>
<comment type="caution">
    <text evidence="2">The sequence shown here is derived from an EMBL/GenBank/DDBJ whole genome shotgun (WGS) entry which is preliminary data.</text>
</comment>
<reference evidence="2 3" key="1">
    <citation type="submission" date="2019-04" db="EMBL/GenBank/DDBJ databases">
        <title>Sphingobacterium olei sp. nov., isolated from oil-contaminated soil.</title>
        <authorList>
            <person name="Liu B."/>
        </authorList>
    </citation>
    <scope>NUCLEOTIDE SEQUENCE [LARGE SCALE GENOMIC DNA]</scope>
    <source>
        <strain evidence="2 3">Y3L14</strain>
    </source>
</reference>
<dbReference type="RefSeq" id="WP_136823228.1">
    <property type="nucleotide sequence ID" value="NZ_BMJX01000015.1"/>
</dbReference>
<evidence type="ECO:0000313" key="3">
    <source>
        <dbReference type="Proteomes" id="UP000309872"/>
    </source>
</evidence>